<evidence type="ECO:0000256" key="3">
    <source>
        <dbReference type="ARBA" id="ARBA00022991"/>
    </source>
</evidence>
<keyword evidence="6" id="KW-1185">Reference proteome</keyword>
<proteinExistence type="predicted"/>
<keyword evidence="3" id="KW-0157">Chromophore</keyword>
<dbReference type="InterPro" id="IPR000014">
    <property type="entry name" value="PAS"/>
</dbReference>
<dbReference type="Pfam" id="PF13426">
    <property type="entry name" value="PAS_9"/>
    <property type="match status" value="1"/>
</dbReference>
<protein>
    <submittedName>
        <fullName evidence="5">PAS domain-containing protein</fullName>
    </submittedName>
</protein>
<dbReference type="CDD" id="cd00130">
    <property type="entry name" value="PAS"/>
    <property type="match status" value="1"/>
</dbReference>
<dbReference type="SUPFAM" id="SSF55785">
    <property type="entry name" value="PYP-like sensor domain (PAS domain)"/>
    <property type="match status" value="1"/>
</dbReference>
<gene>
    <name evidence="5" type="ORF">FHD67_08680</name>
</gene>
<sequence length="187" mass="20471">MARRNRMTMPDPTLPEALRAQIARSRIAISLAAAMPDMPLCMVNDAFCRLTGFDADDSLGRNCRFLQSSATPRDQIGAMSRFLADDAQDDGRFPVLNRTRDGRSFMNLVFMSKLRGSDGTLRFVIGSQFDVTASDAAGTIARDDVALSRNMADLRRAAGQFGLIMSDSTGLIARSISTLARITLRDE</sequence>
<evidence type="ECO:0000313" key="6">
    <source>
        <dbReference type="Proteomes" id="UP000304880"/>
    </source>
</evidence>
<evidence type="ECO:0000256" key="2">
    <source>
        <dbReference type="ARBA" id="ARBA00022643"/>
    </source>
</evidence>
<dbReference type="PANTHER" id="PTHR47429">
    <property type="entry name" value="PROTEIN TWIN LOV 1"/>
    <property type="match status" value="1"/>
</dbReference>
<name>A0A5C4R797_9RHOB</name>
<feature type="domain" description="PAS" evidence="4">
    <location>
        <begin position="36"/>
        <end position="133"/>
    </location>
</feature>
<keyword evidence="1" id="KW-0285">Flavoprotein</keyword>
<dbReference type="EMBL" id="VDDC01000013">
    <property type="protein sequence ID" value="TNH39768.1"/>
    <property type="molecule type" value="Genomic_DNA"/>
</dbReference>
<comment type="caution">
    <text evidence="5">The sequence shown here is derived from an EMBL/GenBank/DDBJ whole genome shotgun (WGS) entry which is preliminary data.</text>
</comment>
<dbReference type="AlphaFoldDB" id="A0A5C4R797"/>
<dbReference type="InterPro" id="IPR035965">
    <property type="entry name" value="PAS-like_dom_sf"/>
</dbReference>
<accession>A0A5C4R797</accession>
<evidence type="ECO:0000313" key="5">
    <source>
        <dbReference type="EMBL" id="TNH39768.1"/>
    </source>
</evidence>
<keyword evidence="2" id="KW-0288">FMN</keyword>
<dbReference type="PANTHER" id="PTHR47429:SF2">
    <property type="entry name" value="PROTEIN TWIN LOV 1"/>
    <property type="match status" value="1"/>
</dbReference>
<organism evidence="5 6">
    <name type="scientific">Paracoccus haeundaensis</name>
    <dbReference type="NCBI Taxonomy" id="225362"/>
    <lineage>
        <taxon>Bacteria</taxon>
        <taxon>Pseudomonadati</taxon>
        <taxon>Pseudomonadota</taxon>
        <taxon>Alphaproteobacteria</taxon>
        <taxon>Rhodobacterales</taxon>
        <taxon>Paracoccaceae</taxon>
        <taxon>Paracoccus</taxon>
    </lineage>
</organism>
<reference evidence="5 6" key="1">
    <citation type="submission" date="2019-06" db="EMBL/GenBank/DDBJ databases">
        <authorList>
            <person name="Li J."/>
        </authorList>
    </citation>
    <scope>NUCLEOTIDE SEQUENCE [LARGE SCALE GENOMIC DNA]</scope>
    <source>
        <strain evidence="5 6">CGMCC 1.8012</strain>
    </source>
</reference>
<evidence type="ECO:0000259" key="4">
    <source>
        <dbReference type="Pfam" id="PF13426"/>
    </source>
</evidence>
<dbReference type="NCBIfam" id="TIGR00229">
    <property type="entry name" value="sensory_box"/>
    <property type="match status" value="1"/>
</dbReference>
<evidence type="ECO:0000256" key="1">
    <source>
        <dbReference type="ARBA" id="ARBA00022630"/>
    </source>
</evidence>
<dbReference type="Gene3D" id="3.30.450.20">
    <property type="entry name" value="PAS domain"/>
    <property type="match status" value="1"/>
</dbReference>
<dbReference type="Proteomes" id="UP000304880">
    <property type="component" value="Unassembled WGS sequence"/>
</dbReference>